<dbReference type="Proteomes" id="UP000281985">
    <property type="component" value="Unassembled WGS sequence"/>
</dbReference>
<feature type="modified residue" description="4-aspartylphosphate" evidence="7">
    <location>
        <position position="735"/>
    </location>
</feature>
<reference evidence="13 14" key="1">
    <citation type="submission" date="2018-10" db="EMBL/GenBank/DDBJ databases">
        <title>Dokdonia luteus sp. nov., isolated from sea water.</title>
        <authorList>
            <person name="Zhou L.Y."/>
            <person name="Du Z.J."/>
        </authorList>
    </citation>
    <scope>NUCLEOTIDE SEQUENCE [LARGE SCALE GENOMIC DNA]</scope>
    <source>
        <strain evidence="13 14">SH27</strain>
    </source>
</reference>
<evidence type="ECO:0000256" key="7">
    <source>
        <dbReference type="PROSITE-ProRule" id="PRU00169"/>
    </source>
</evidence>
<evidence type="ECO:0000259" key="10">
    <source>
        <dbReference type="PROSITE" id="PS01124"/>
    </source>
</evidence>
<dbReference type="SUPFAM" id="SSF46689">
    <property type="entry name" value="Homeodomain-like"/>
    <property type="match status" value="1"/>
</dbReference>
<feature type="domain" description="Histidine kinase" evidence="11">
    <location>
        <begin position="414"/>
        <end position="626"/>
    </location>
</feature>
<organism evidence="13 14">
    <name type="scientific">Dokdonia sinensis</name>
    <dbReference type="NCBI Taxonomy" id="2479847"/>
    <lineage>
        <taxon>Bacteria</taxon>
        <taxon>Pseudomonadati</taxon>
        <taxon>Bacteroidota</taxon>
        <taxon>Flavobacteriia</taxon>
        <taxon>Flavobacteriales</taxon>
        <taxon>Flavobacteriaceae</taxon>
        <taxon>Dokdonia</taxon>
    </lineage>
</organism>
<dbReference type="PROSITE" id="PS00041">
    <property type="entry name" value="HTH_ARAC_FAMILY_1"/>
    <property type="match status" value="1"/>
</dbReference>
<keyword evidence="4" id="KW-0805">Transcription regulation</keyword>
<dbReference type="InterPro" id="IPR036097">
    <property type="entry name" value="HisK_dim/P_sf"/>
</dbReference>
<keyword evidence="3 7" id="KW-0597">Phosphoprotein</keyword>
<protein>
    <recommendedName>
        <fullName evidence="2">histidine kinase</fullName>
        <ecNumber evidence="2">2.7.13.3</ecNumber>
    </recommendedName>
</protein>
<evidence type="ECO:0000256" key="3">
    <source>
        <dbReference type="ARBA" id="ARBA00022553"/>
    </source>
</evidence>
<dbReference type="CDD" id="cd00082">
    <property type="entry name" value="HisKA"/>
    <property type="match status" value="1"/>
</dbReference>
<name>A0A3M0FVN2_9FLAO</name>
<gene>
    <name evidence="13" type="ORF">EAX61_13065</name>
</gene>
<dbReference type="GO" id="GO:0043565">
    <property type="term" value="F:sequence-specific DNA binding"/>
    <property type="evidence" value="ECO:0007669"/>
    <property type="project" value="InterPro"/>
</dbReference>
<sequence length="934" mass="106198">MRSNVVFIFILFLSSIFYGQTQKKVDSLNQLISTTASKEYKAEAYIQLADIFIDSQRDKSDDYLREALKLNKNINNDTLLGKIYYKLGVLNYKDQKDDVAMSFFLKMDSLFDERNIVNEDLVQTKFYQSQILKFTFTKEGLLQSKQHLDKMLKYATKIDDSLLLNWGYQKMGGYYGVLSEIENAEKNLDTALLFYRKAERYFSENRDYAQLITTFWSIASLEERKGNIKEAEKYQELRIATSEYLDDSADKGIIFKSVGDFYIKNNKPREGLKLLERANQLFENYGYPNAHDEVEMLHYQAEAHYKLGAIEEAFRFKNLELKLSDSLNKASNKQKALELETKYQTDKKQQEITLLKTENALAEQQKKNQRNLLLGGLGLTTVAGIFLFLGYRNRKKTNDILRELDATKSNFFANISHEFRTPLSLIAGPIQEQLQKPDLPAREKQNLQTAQRNSQRLVTLVDQLLDLSKLESGHFKLKVKQGRLATFLKSLGSSFEFLAQEKGQDYDTQVDIPEDTYCFDADALEKITTNLLSNAIKYSPENATVHFNAILVNGILNLTVKNSGTTLSKDVLATLFNRFQRADEGSVGSGIGLALTKELVELHKGTIAVKNENNEMVFEVQLPVTREAFTEEECYEGMIATPIEDENAGTYDAATSTTLSTSFAKTETSTIPETEEKDIFSKNTNPILLIVDDNEDLRNYVRSIFQDSYTIHTAENGKIGFEIAKETVPDLIITDLMMPEEDGLVFTKNCKSTEATSHIPVLMLTAKAGDENQLKGLETGADAYITKPFNTEILKTTANNLLESRKRLQERFSQEVVLLPKDIATNSIEEKFLENLQAVMDEKLIESDFNTEDFAQALGMSRMQLHRKLKALTGLSATEFVRSQRLKLAAQLLKKSDINVSQVGYSVGFNNHSYFTKCFKEQYGIAPSDYAKKS</sequence>
<keyword evidence="6" id="KW-0804">Transcription</keyword>
<dbReference type="SUPFAM" id="SSF47384">
    <property type="entry name" value="Homodimeric domain of signal transducing histidine kinase"/>
    <property type="match status" value="1"/>
</dbReference>
<dbReference type="OrthoDB" id="358279at2"/>
<dbReference type="SMART" id="SM00387">
    <property type="entry name" value="HATPase_c"/>
    <property type="match status" value="1"/>
</dbReference>
<evidence type="ECO:0000256" key="1">
    <source>
        <dbReference type="ARBA" id="ARBA00000085"/>
    </source>
</evidence>
<dbReference type="RefSeq" id="WP_121918151.1">
    <property type="nucleotide sequence ID" value="NZ_REFV01000014.1"/>
</dbReference>
<evidence type="ECO:0000259" key="12">
    <source>
        <dbReference type="PROSITE" id="PS50110"/>
    </source>
</evidence>
<keyword evidence="8" id="KW-0175">Coiled coil</keyword>
<dbReference type="SUPFAM" id="SSF55874">
    <property type="entry name" value="ATPase domain of HSP90 chaperone/DNA topoisomerase II/histidine kinase"/>
    <property type="match status" value="1"/>
</dbReference>
<accession>A0A3M0FVN2</accession>
<dbReference type="SUPFAM" id="SSF48452">
    <property type="entry name" value="TPR-like"/>
    <property type="match status" value="2"/>
</dbReference>
<dbReference type="InterPro" id="IPR005467">
    <property type="entry name" value="His_kinase_dom"/>
</dbReference>
<comment type="catalytic activity">
    <reaction evidence="1">
        <text>ATP + protein L-histidine = ADP + protein N-phospho-L-histidine.</text>
        <dbReference type="EC" id="2.7.13.3"/>
    </reaction>
</comment>
<dbReference type="InterPro" id="IPR020449">
    <property type="entry name" value="Tscrpt_reg_AraC-type_HTH"/>
</dbReference>
<dbReference type="EC" id="2.7.13.3" evidence="2"/>
<feature type="coiled-coil region" evidence="8">
    <location>
        <begin position="345"/>
        <end position="372"/>
    </location>
</feature>
<dbReference type="Gene3D" id="3.40.50.2300">
    <property type="match status" value="1"/>
</dbReference>
<dbReference type="PRINTS" id="PR00032">
    <property type="entry name" value="HTHARAC"/>
</dbReference>
<evidence type="ECO:0000256" key="2">
    <source>
        <dbReference type="ARBA" id="ARBA00012438"/>
    </source>
</evidence>
<dbReference type="Gene3D" id="1.25.40.10">
    <property type="entry name" value="Tetratricopeptide repeat domain"/>
    <property type="match status" value="2"/>
</dbReference>
<keyword evidence="9" id="KW-0472">Membrane</keyword>
<dbReference type="PROSITE" id="PS01124">
    <property type="entry name" value="HTH_ARAC_FAMILY_2"/>
    <property type="match status" value="1"/>
</dbReference>
<evidence type="ECO:0000256" key="9">
    <source>
        <dbReference type="SAM" id="Phobius"/>
    </source>
</evidence>
<dbReference type="PANTHER" id="PTHR43547:SF2">
    <property type="entry name" value="HYBRID SIGNAL TRANSDUCTION HISTIDINE KINASE C"/>
    <property type="match status" value="1"/>
</dbReference>
<dbReference type="InterPro" id="IPR003661">
    <property type="entry name" value="HisK_dim/P_dom"/>
</dbReference>
<dbReference type="InterPro" id="IPR018060">
    <property type="entry name" value="HTH_AraC"/>
</dbReference>
<comment type="caution">
    <text evidence="13">The sequence shown here is derived from an EMBL/GenBank/DDBJ whole genome shotgun (WGS) entry which is preliminary data.</text>
</comment>
<feature type="domain" description="Response regulatory" evidence="12">
    <location>
        <begin position="687"/>
        <end position="802"/>
    </location>
</feature>
<dbReference type="EMBL" id="REFV01000014">
    <property type="protein sequence ID" value="RMB56731.1"/>
    <property type="molecule type" value="Genomic_DNA"/>
</dbReference>
<dbReference type="Gene3D" id="1.10.10.60">
    <property type="entry name" value="Homeodomain-like"/>
    <property type="match status" value="2"/>
</dbReference>
<evidence type="ECO:0000256" key="8">
    <source>
        <dbReference type="SAM" id="Coils"/>
    </source>
</evidence>
<dbReference type="AlphaFoldDB" id="A0A3M0FVN2"/>
<evidence type="ECO:0000259" key="11">
    <source>
        <dbReference type="PROSITE" id="PS50109"/>
    </source>
</evidence>
<dbReference type="CDD" id="cd17574">
    <property type="entry name" value="REC_OmpR"/>
    <property type="match status" value="1"/>
</dbReference>
<evidence type="ECO:0000256" key="5">
    <source>
        <dbReference type="ARBA" id="ARBA00023125"/>
    </source>
</evidence>
<keyword evidence="5" id="KW-0238">DNA-binding</keyword>
<dbReference type="Pfam" id="PF12833">
    <property type="entry name" value="HTH_18"/>
    <property type="match status" value="1"/>
</dbReference>
<dbReference type="InterPro" id="IPR009057">
    <property type="entry name" value="Homeodomain-like_sf"/>
</dbReference>
<evidence type="ECO:0000256" key="4">
    <source>
        <dbReference type="ARBA" id="ARBA00023015"/>
    </source>
</evidence>
<dbReference type="GO" id="GO:0003700">
    <property type="term" value="F:DNA-binding transcription factor activity"/>
    <property type="evidence" value="ECO:0007669"/>
    <property type="project" value="InterPro"/>
</dbReference>
<dbReference type="InterPro" id="IPR036890">
    <property type="entry name" value="HATPase_C_sf"/>
</dbReference>
<dbReference type="SMART" id="SM00448">
    <property type="entry name" value="REC"/>
    <property type="match status" value="1"/>
</dbReference>
<dbReference type="Pfam" id="PF02518">
    <property type="entry name" value="HATPase_c"/>
    <property type="match status" value="1"/>
</dbReference>
<feature type="transmembrane region" description="Helical" evidence="9">
    <location>
        <begin position="372"/>
        <end position="391"/>
    </location>
</feature>
<dbReference type="InterPro" id="IPR018062">
    <property type="entry name" value="HTH_AraC-typ_CS"/>
</dbReference>
<dbReference type="FunFam" id="1.10.287.130:FF:000045">
    <property type="entry name" value="Two-component system sensor histidine kinase/response regulator"/>
    <property type="match status" value="1"/>
</dbReference>
<dbReference type="SUPFAM" id="SSF52172">
    <property type="entry name" value="CheY-like"/>
    <property type="match status" value="1"/>
</dbReference>
<keyword evidence="9" id="KW-1133">Transmembrane helix</keyword>
<dbReference type="SMART" id="SM00388">
    <property type="entry name" value="HisKA"/>
    <property type="match status" value="1"/>
</dbReference>
<dbReference type="Gene3D" id="3.30.565.10">
    <property type="entry name" value="Histidine kinase-like ATPase, C-terminal domain"/>
    <property type="match status" value="1"/>
</dbReference>
<dbReference type="Pfam" id="PF00072">
    <property type="entry name" value="Response_reg"/>
    <property type="match status" value="1"/>
</dbReference>
<evidence type="ECO:0000313" key="14">
    <source>
        <dbReference type="Proteomes" id="UP000281985"/>
    </source>
</evidence>
<dbReference type="InterPro" id="IPR011006">
    <property type="entry name" value="CheY-like_superfamily"/>
</dbReference>
<dbReference type="InterPro" id="IPR011990">
    <property type="entry name" value="TPR-like_helical_dom_sf"/>
</dbReference>
<evidence type="ECO:0000256" key="6">
    <source>
        <dbReference type="ARBA" id="ARBA00023163"/>
    </source>
</evidence>
<evidence type="ECO:0000313" key="13">
    <source>
        <dbReference type="EMBL" id="RMB56731.1"/>
    </source>
</evidence>
<dbReference type="InterPro" id="IPR003594">
    <property type="entry name" value="HATPase_dom"/>
</dbReference>
<dbReference type="PANTHER" id="PTHR43547">
    <property type="entry name" value="TWO-COMPONENT HISTIDINE KINASE"/>
    <property type="match status" value="1"/>
</dbReference>
<dbReference type="PROSITE" id="PS50110">
    <property type="entry name" value="RESPONSE_REGULATORY"/>
    <property type="match status" value="1"/>
</dbReference>
<feature type="domain" description="HTH araC/xylS-type" evidence="10">
    <location>
        <begin position="834"/>
        <end position="933"/>
    </location>
</feature>
<dbReference type="GO" id="GO:0000155">
    <property type="term" value="F:phosphorelay sensor kinase activity"/>
    <property type="evidence" value="ECO:0007669"/>
    <property type="project" value="InterPro"/>
</dbReference>
<dbReference type="PROSITE" id="PS50109">
    <property type="entry name" value="HIS_KIN"/>
    <property type="match status" value="1"/>
</dbReference>
<dbReference type="SMART" id="SM00342">
    <property type="entry name" value="HTH_ARAC"/>
    <property type="match status" value="1"/>
</dbReference>
<dbReference type="Pfam" id="PF00512">
    <property type="entry name" value="HisKA"/>
    <property type="match status" value="1"/>
</dbReference>
<keyword evidence="9" id="KW-0812">Transmembrane</keyword>
<keyword evidence="14" id="KW-1185">Reference proteome</keyword>
<dbReference type="Gene3D" id="1.10.287.130">
    <property type="match status" value="1"/>
</dbReference>
<proteinExistence type="predicted"/>
<dbReference type="InterPro" id="IPR001789">
    <property type="entry name" value="Sig_transdc_resp-reg_receiver"/>
</dbReference>